<dbReference type="AlphaFoldDB" id="A0A5A7MBV6"/>
<proteinExistence type="predicted"/>
<sequence>MLAKEMLGLPGVELVERQRILALQHLDSAELCRHGHRPTHAAKRTIAAPRGVQTVAEQHGKAHCAAVAGGLERSGKIKAGGWHGFVSINTVLIGSAETSDIQYPSNQTQVLMQQAQEAMKYKISRSGNS</sequence>
<reference evidence="1 2" key="1">
    <citation type="journal article" date="2019" name="Microbiol. Resour. Announc.">
        <title>Draft Genome Sequence of Comamonas testosteroni TA441, a Bacterium That Has a Cryptic Phenol Degradation Gene Cluster.</title>
        <authorList>
            <person name="Arai H."/>
            <person name="Ishii M."/>
        </authorList>
    </citation>
    <scope>NUCLEOTIDE SEQUENCE [LARGE SCALE GENOMIC DNA]</scope>
    <source>
        <strain evidence="1 2">TA441</strain>
    </source>
</reference>
<comment type="caution">
    <text evidence="1">The sequence shown here is derived from an EMBL/GenBank/DDBJ whole genome shotgun (WGS) entry which is preliminary data.</text>
</comment>
<evidence type="ECO:0000313" key="2">
    <source>
        <dbReference type="Proteomes" id="UP000323105"/>
    </source>
</evidence>
<name>A0A5A7MBV6_COMTE</name>
<organism evidence="1 2">
    <name type="scientific">Comamonas testosteroni</name>
    <name type="common">Pseudomonas testosteroni</name>
    <dbReference type="NCBI Taxonomy" id="285"/>
    <lineage>
        <taxon>Bacteria</taxon>
        <taxon>Pseudomonadati</taxon>
        <taxon>Pseudomonadota</taxon>
        <taxon>Betaproteobacteria</taxon>
        <taxon>Burkholderiales</taxon>
        <taxon>Comamonadaceae</taxon>
        <taxon>Comamonas</taxon>
    </lineage>
</organism>
<accession>A0A5A7MBV6</accession>
<gene>
    <name evidence="1" type="ORF">CTTA_2383</name>
</gene>
<protein>
    <submittedName>
        <fullName evidence="1">Uncharacterized protein</fullName>
    </submittedName>
</protein>
<dbReference type="EMBL" id="BKBW01000004">
    <property type="protein sequence ID" value="GEQ75378.1"/>
    <property type="molecule type" value="Genomic_DNA"/>
</dbReference>
<evidence type="ECO:0000313" key="1">
    <source>
        <dbReference type="EMBL" id="GEQ75378.1"/>
    </source>
</evidence>
<dbReference type="Proteomes" id="UP000323105">
    <property type="component" value="Unassembled WGS sequence"/>
</dbReference>